<evidence type="ECO:0000256" key="2">
    <source>
        <dbReference type="ARBA" id="ARBA00022448"/>
    </source>
</evidence>
<dbReference type="InterPro" id="IPR015854">
    <property type="entry name" value="ABC_transpr_LolD-like"/>
</dbReference>
<dbReference type="PANTHER" id="PTHR24220:SF689">
    <property type="entry name" value="LIPOPROTEIN-RELEASING SYSTEM ATP-BINDING PROTEIN LOLD"/>
    <property type="match status" value="1"/>
</dbReference>
<dbReference type="SMART" id="SM00382">
    <property type="entry name" value="AAA"/>
    <property type="match status" value="1"/>
</dbReference>
<evidence type="ECO:0000256" key="1">
    <source>
        <dbReference type="ARBA" id="ARBA00005417"/>
    </source>
</evidence>
<protein>
    <submittedName>
        <fullName evidence="6">ABC transporter</fullName>
    </submittedName>
</protein>
<dbReference type="InterPro" id="IPR003593">
    <property type="entry name" value="AAA+_ATPase"/>
</dbReference>
<dbReference type="CDD" id="cd03255">
    <property type="entry name" value="ABC_MJ0796_LolCDE_FtsE"/>
    <property type="match status" value="1"/>
</dbReference>
<evidence type="ECO:0000313" key="6">
    <source>
        <dbReference type="EMBL" id="RFA27697.1"/>
    </source>
</evidence>
<comment type="similarity">
    <text evidence="1">Belongs to the ABC transporter superfamily.</text>
</comment>
<evidence type="ECO:0000256" key="4">
    <source>
        <dbReference type="ARBA" id="ARBA00022840"/>
    </source>
</evidence>
<keyword evidence="2" id="KW-0813">Transport</keyword>
<name>A0A3E0WBC6_9MICO</name>
<dbReference type="InterPro" id="IPR017871">
    <property type="entry name" value="ABC_transporter-like_CS"/>
</dbReference>
<proteinExistence type="inferred from homology"/>
<feature type="domain" description="ABC transporter" evidence="5">
    <location>
        <begin position="1"/>
        <end position="209"/>
    </location>
</feature>
<accession>A0A3E0WBC6</accession>
<dbReference type="Pfam" id="PF00005">
    <property type="entry name" value="ABC_tran"/>
    <property type="match status" value="1"/>
</dbReference>
<dbReference type="InterPro" id="IPR027417">
    <property type="entry name" value="P-loop_NTPase"/>
</dbReference>
<dbReference type="SUPFAM" id="SSF52540">
    <property type="entry name" value="P-loop containing nucleoside triphosphate hydrolases"/>
    <property type="match status" value="1"/>
</dbReference>
<comment type="caution">
    <text evidence="6">The sequence shown here is derived from an EMBL/GenBank/DDBJ whole genome shotgun (WGS) entry which is preliminary data.</text>
</comment>
<dbReference type="AlphaFoldDB" id="A0A3E0WBC6"/>
<dbReference type="GO" id="GO:0022857">
    <property type="term" value="F:transmembrane transporter activity"/>
    <property type="evidence" value="ECO:0007669"/>
    <property type="project" value="TreeGrafter"/>
</dbReference>
<dbReference type="GO" id="GO:0016887">
    <property type="term" value="F:ATP hydrolysis activity"/>
    <property type="evidence" value="ECO:0007669"/>
    <property type="project" value="InterPro"/>
</dbReference>
<organism evidence="6 7">
    <name type="scientific">Subtercola boreus</name>
    <dbReference type="NCBI Taxonomy" id="120213"/>
    <lineage>
        <taxon>Bacteria</taxon>
        <taxon>Bacillati</taxon>
        <taxon>Actinomycetota</taxon>
        <taxon>Actinomycetes</taxon>
        <taxon>Micrococcales</taxon>
        <taxon>Microbacteriaceae</taxon>
        <taxon>Subtercola</taxon>
    </lineage>
</organism>
<dbReference type="EMBL" id="NBXE01000019">
    <property type="protein sequence ID" value="RFA27697.1"/>
    <property type="molecule type" value="Genomic_DNA"/>
</dbReference>
<evidence type="ECO:0000313" key="7">
    <source>
        <dbReference type="Proteomes" id="UP000257080"/>
    </source>
</evidence>
<evidence type="ECO:0000256" key="3">
    <source>
        <dbReference type="ARBA" id="ARBA00022741"/>
    </source>
</evidence>
<evidence type="ECO:0000259" key="5">
    <source>
        <dbReference type="PROSITE" id="PS50893"/>
    </source>
</evidence>
<keyword evidence="4" id="KW-0067">ATP-binding</keyword>
<dbReference type="Proteomes" id="UP000257080">
    <property type="component" value="Unassembled WGS sequence"/>
</dbReference>
<dbReference type="InterPro" id="IPR003439">
    <property type="entry name" value="ABC_transporter-like_ATP-bd"/>
</dbReference>
<dbReference type="PANTHER" id="PTHR24220">
    <property type="entry name" value="IMPORT ATP-BINDING PROTEIN"/>
    <property type="match status" value="1"/>
</dbReference>
<reference evidence="6 7" key="1">
    <citation type="submission" date="2017-04" db="EMBL/GenBank/DDBJ databases">
        <title>Comparative genome analysis of Subtercola boreus.</title>
        <authorList>
            <person name="Cho Y.-J."/>
            <person name="Cho A."/>
            <person name="Kim O.-S."/>
            <person name="Lee J.-I."/>
        </authorList>
    </citation>
    <scope>NUCLEOTIDE SEQUENCE [LARGE SCALE GENOMIC DNA]</scope>
    <source>
        <strain evidence="6 7">P28004</strain>
    </source>
</reference>
<gene>
    <name evidence="6" type="ORF">B7R25_06665</name>
</gene>
<dbReference type="InterPro" id="IPR017911">
    <property type="entry name" value="MacB-like_ATP-bd"/>
</dbReference>
<keyword evidence="3" id="KW-0547">Nucleotide-binding</keyword>
<dbReference type="PROSITE" id="PS50893">
    <property type="entry name" value="ABC_TRANSPORTER_2"/>
    <property type="match status" value="1"/>
</dbReference>
<dbReference type="GO" id="GO:0005886">
    <property type="term" value="C:plasma membrane"/>
    <property type="evidence" value="ECO:0007669"/>
    <property type="project" value="TreeGrafter"/>
</dbReference>
<dbReference type="PROSITE" id="PS00211">
    <property type="entry name" value="ABC_TRANSPORTER_1"/>
    <property type="match status" value="1"/>
</dbReference>
<sequence length="209" mass="22518">MRAEGVSFGFRGGEPLFDAWHGSFEAGEVVAVTGVSGRGKSTLLHLLGLMVRPDAGEVTLDGVPTAVLNDLRRARLRATLLGFVFQDALLDSQRTVLDNVLESCLYRSRSRRASVNRAHELLERFGVNRRADARPGQISGGQAQRISLCRALMGSPGILLADEPTGNLDAESAAIVRGAFREVADEGAVVIIATHDRDLVARCDRVVEL</sequence>
<dbReference type="GO" id="GO:0005524">
    <property type="term" value="F:ATP binding"/>
    <property type="evidence" value="ECO:0007669"/>
    <property type="project" value="UniProtKB-KW"/>
</dbReference>
<dbReference type="Gene3D" id="3.40.50.300">
    <property type="entry name" value="P-loop containing nucleotide triphosphate hydrolases"/>
    <property type="match status" value="1"/>
</dbReference>